<evidence type="ECO:0000313" key="4">
    <source>
        <dbReference type="Proteomes" id="UP000654947"/>
    </source>
</evidence>
<feature type="domain" description="ARB-07466-like C-terminal" evidence="2">
    <location>
        <begin position="222"/>
        <end position="315"/>
    </location>
</feature>
<organism evidence="3 4">
    <name type="scientific">Nocardiopsis kunsanensis</name>
    <dbReference type="NCBI Taxonomy" id="141693"/>
    <lineage>
        <taxon>Bacteria</taxon>
        <taxon>Bacillati</taxon>
        <taxon>Actinomycetota</taxon>
        <taxon>Actinomycetes</taxon>
        <taxon>Streptosporangiales</taxon>
        <taxon>Nocardiopsidaceae</taxon>
        <taxon>Nocardiopsis</taxon>
    </lineage>
</organism>
<protein>
    <recommendedName>
        <fullName evidence="5">Flp pilus-assembly TadG-like N-terminal domain-containing protein</fullName>
    </recommendedName>
</protein>
<name>A0A918XB69_9ACTN</name>
<evidence type="ECO:0000313" key="3">
    <source>
        <dbReference type="EMBL" id="GHD21534.1"/>
    </source>
</evidence>
<dbReference type="Pfam" id="PF13400">
    <property type="entry name" value="Tad"/>
    <property type="match status" value="1"/>
</dbReference>
<reference evidence="3 4" key="1">
    <citation type="journal article" date="2014" name="Int. J. Syst. Evol. Microbiol.">
        <title>Complete genome sequence of Corynebacterium casei LMG S-19264T (=DSM 44701T), isolated from a smear-ripened cheese.</title>
        <authorList>
            <consortium name="US DOE Joint Genome Institute (JGI-PGF)"/>
            <person name="Walter F."/>
            <person name="Albersmeier A."/>
            <person name="Kalinowski J."/>
            <person name="Ruckert C."/>
        </authorList>
    </citation>
    <scope>NUCLEOTIDE SEQUENCE [LARGE SCALE GENOMIC DNA]</scope>
    <source>
        <strain evidence="3 4">KCTC 19473</strain>
    </source>
</reference>
<evidence type="ECO:0000259" key="2">
    <source>
        <dbReference type="Pfam" id="PF26571"/>
    </source>
</evidence>
<sequence length="348" mass="36586">MGRFRDDQGQASVLLLFGLTLALLALTVLFVRVGGANDLRSQAQTAADSAALAAASALQDEAAQDLANGIFPMPVYEEDAATERAEDYARANDAVLTDIRASDNTMGRNGNIIRVEVRGALCQKELEEGAGGQGWNDVVCDGEEEDVDTIAGNASAIAIVHPPNECDRDGPDLNCGGSAIDDVSGARGLVDVNLVDEEGEYTFDPGSVVFASGVTTSCGSLGVIPEACATHEIINEEFPDFYLSAGGFRAEQGSDHGHGQAIDYMVAPLGGKPTGRMHQTALTVVNWAIENHQELGVKGLIYNREIWNPAKDPSGTFPGTGRPHGVNAGNTEGHVDHIHLAIGPPPMR</sequence>
<gene>
    <name evidence="3" type="ORF">GCM10007147_15030</name>
</gene>
<dbReference type="AlphaFoldDB" id="A0A918XB69"/>
<comment type="caution">
    <text evidence="3">The sequence shown here is derived from an EMBL/GenBank/DDBJ whole genome shotgun (WGS) entry which is preliminary data.</text>
</comment>
<dbReference type="InterPro" id="IPR028087">
    <property type="entry name" value="Tad_N"/>
</dbReference>
<proteinExistence type="predicted"/>
<dbReference type="EMBL" id="BMXL01000005">
    <property type="protein sequence ID" value="GHD21534.1"/>
    <property type="molecule type" value="Genomic_DNA"/>
</dbReference>
<evidence type="ECO:0008006" key="5">
    <source>
        <dbReference type="Google" id="ProtNLM"/>
    </source>
</evidence>
<keyword evidence="4" id="KW-1185">Reference proteome</keyword>
<feature type="domain" description="Putative Flp pilus-assembly TadG-like N-terminal" evidence="1">
    <location>
        <begin position="9"/>
        <end position="57"/>
    </location>
</feature>
<dbReference type="RefSeq" id="WP_017576310.1">
    <property type="nucleotide sequence ID" value="NZ_BMXL01000005.1"/>
</dbReference>
<dbReference type="Proteomes" id="UP000654947">
    <property type="component" value="Unassembled WGS sequence"/>
</dbReference>
<dbReference type="InterPro" id="IPR058593">
    <property type="entry name" value="ARB_07466-like_C"/>
</dbReference>
<accession>A0A918XB69</accession>
<evidence type="ECO:0000259" key="1">
    <source>
        <dbReference type="Pfam" id="PF13400"/>
    </source>
</evidence>
<dbReference type="Pfam" id="PF26571">
    <property type="entry name" value="VldE"/>
    <property type="match status" value="1"/>
</dbReference>